<keyword evidence="2" id="KW-0805">Transcription regulation</keyword>
<dbReference type="RefSeq" id="WP_068375396.1">
    <property type="nucleotide sequence ID" value="NZ_CBCSEB010000003.1"/>
</dbReference>
<dbReference type="InterPro" id="IPR003313">
    <property type="entry name" value="AraC-bd"/>
</dbReference>
<dbReference type="SUPFAM" id="SSF51182">
    <property type="entry name" value="RmlC-like cupins"/>
    <property type="match status" value="1"/>
</dbReference>
<dbReference type="PROSITE" id="PS01124">
    <property type="entry name" value="HTH_ARAC_FAMILY_2"/>
    <property type="match status" value="1"/>
</dbReference>
<name>A0A4Q7N0Y4_9BURK</name>
<keyword evidence="3" id="KW-0238">DNA-binding</keyword>
<dbReference type="CDD" id="cd06124">
    <property type="entry name" value="cupin_NimR-like_N"/>
    <property type="match status" value="1"/>
</dbReference>
<feature type="domain" description="HTH araC/xylS-type" evidence="5">
    <location>
        <begin position="182"/>
        <end position="279"/>
    </location>
</feature>
<keyword evidence="1" id="KW-0678">Repressor</keyword>
<dbReference type="InterPro" id="IPR011051">
    <property type="entry name" value="RmlC_Cupin_sf"/>
</dbReference>
<dbReference type="Pfam" id="PF12833">
    <property type="entry name" value="HTH_18"/>
    <property type="match status" value="1"/>
</dbReference>
<dbReference type="GO" id="GO:0003700">
    <property type="term" value="F:DNA-binding transcription factor activity"/>
    <property type="evidence" value="ECO:0007669"/>
    <property type="project" value="InterPro"/>
</dbReference>
<dbReference type="Gene3D" id="1.10.10.60">
    <property type="entry name" value="Homeodomain-like"/>
    <property type="match status" value="1"/>
</dbReference>
<dbReference type="SUPFAM" id="SSF46689">
    <property type="entry name" value="Homeodomain-like"/>
    <property type="match status" value="1"/>
</dbReference>
<dbReference type="EMBL" id="SGWZ01000001">
    <property type="protein sequence ID" value="RZS73256.1"/>
    <property type="molecule type" value="Genomic_DNA"/>
</dbReference>
<evidence type="ECO:0000256" key="1">
    <source>
        <dbReference type="ARBA" id="ARBA00022491"/>
    </source>
</evidence>
<evidence type="ECO:0000256" key="3">
    <source>
        <dbReference type="ARBA" id="ARBA00023125"/>
    </source>
</evidence>
<comment type="caution">
    <text evidence="6">The sequence shown here is derived from an EMBL/GenBank/DDBJ whole genome shotgun (WGS) entry which is preliminary data.</text>
</comment>
<gene>
    <name evidence="6" type="ORF">EV679_0446</name>
</gene>
<evidence type="ECO:0000259" key="5">
    <source>
        <dbReference type="PROSITE" id="PS01124"/>
    </source>
</evidence>
<dbReference type="Pfam" id="PF02311">
    <property type="entry name" value="AraC_binding"/>
    <property type="match status" value="1"/>
</dbReference>
<reference evidence="6 7" key="1">
    <citation type="submission" date="2019-02" db="EMBL/GenBank/DDBJ databases">
        <title>Genomic Encyclopedia of Type Strains, Phase IV (KMG-IV): sequencing the most valuable type-strain genomes for metagenomic binning, comparative biology and taxonomic classification.</title>
        <authorList>
            <person name="Goeker M."/>
        </authorList>
    </citation>
    <scope>NUCLEOTIDE SEQUENCE [LARGE SCALE GENOMIC DNA]</scope>
    <source>
        <strain evidence="6 7">DSM 16618</strain>
    </source>
</reference>
<dbReference type="PANTHER" id="PTHR11019:SF159">
    <property type="entry name" value="TRANSCRIPTIONAL REGULATOR-RELATED"/>
    <property type="match status" value="1"/>
</dbReference>
<organism evidence="6 7">
    <name type="scientific">Kerstersia gyiorum</name>
    <dbReference type="NCBI Taxonomy" id="206506"/>
    <lineage>
        <taxon>Bacteria</taxon>
        <taxon>Pseudomonadati</taxon>
        <taxon>Pseudomonadota</taxon>
        <taxon>Betaproteobacteria</taxon>
        <taxon>Burkholderiales</taxon>
        <taxon>Alcaligenaceae</taxon>
        <taxon>Kerstersia</taxon>
    </lineage>
</organism>
<dbReference type="GO" id="GO:0043565">
    <property type="term" value="F:sequence-specific DNA binding"/>
    <property type="evidence" value="ECO:0007669"/>
    <property type="project" value="InterPro"/>
</dbReference>
<dbReference type="InterPro" id="IPR014710">
    <property type="entry name" value="RmlC-like_jellyroll"/>
</dbReference>
<dbReference type="FunFam" id="1.10.10.60:FF:000132">
    <property type="entry name" value="AraC family transcriptional regulator"/>
    <property type="match status" value="1"/>
</dbReference>
<dbReference type="SMART" id="SM00342">
    <property type="entry name" value="HTH_ARAC"/>
    <property type="match status" value="1"/>
</dbReference>
<evidence type="ECO:0000313" key="6">
    <source>
        <dbReference type="EMBL" id="RZS73256.1"/>
    </source>
</evidence>
<accession>A0A4Q7N0Y4</accession>
<sequence length="284" mass="31049">MNRKSGQVPAGRQAESADAQAAQRVLNHVRSLEDQSCLLVGVEAVFSHAAQGMQHSHARIQFLQVLEGALAVRVGTQQWLVPQHHALLLPAGLTHDNRYFGPARVRSLYIAPGLWQAGMPEGCRLVAVPPLLRELSAAVLAIPREPSTDDRHALLMALTVREIQHQPGLALRLPMPADRRLQRMCETLLRDPGNRAPLAYWTRVSGLSQRTLTRLFPRETGLSYSAWRQQLLLLAALERLASGRTVGAVALDLGYASASAFGAMFLRQVGMTPSAYARCQAGHA</sequence>
<dbReference type="GeneID" id="99728048"/>
<dbReference type="InterPro" id="IPR018060">
    <property type="entry name" value="HTH_AraC"/>
</dbReference>
<dbReference type="Gene3D" id="2.60.120.10">
    <property type="entry name" value="Jelly Rolls"/>
    <property type="match status" value="1"/>
</dbReference>
<evidence type="ECO:0000256" key="2">
    <source>
        <dbReference type="ARBA" id="ARBA00023015"/>
    </source>
</evidence>
<dbReference type="InterPro" id="IPR009057">
    <property type="entry name" value="Homeodomain-like_sf"/>
</dbReference>
<proteinExistence type="predicted"/>
<dbReference type="PANTHER" id="PTHR11019">
    <property type="entry name" value="HTH-TYPE TRANSCRIPTIONAL REGULATOR NIMR"/>
    <property type="match status" value="1"/>
</dbReference>
<dbReference type="Proteomes" id="UP000292039">
    <property type="component" value="Unassembled WGS sequence"/>
</dbReference>
<keyword evidence="4" id="KW-0804">Transcription</keyword>
<protein>
    <submittedName>
        <fullName evidence="6">AraC family transcriptional regulator</fullName>
    </submittedName>
</protein>
<dbReference type="OrthoDB" id="2536004at2"/>
<evidence type="ECO:0000313" key="7">
    <source>
        <dbReference type="Proteomes" id="UP000292039"/>
    </source>
</evidence>
<evidence type="ECO:0000256" key="4">
    <source>
        <dbReference type="ARBA" id="ARBA00023163"/>
    </source>
</evidence>
<dbReference type="AlphaFoldDB" id="A0A4Q7N0Y4"/>